<reference evidence="2" key="1">
    <citation type="journal article" date="2015" name="Nat. Genet.">
        <title>The pineapple genome and the evolution of CAM photosynthesis.</title>
        <authorList>
            <person name="Ming R."/>
            <person name="VanBuren R."/>
            <person name="Wai C.M."/>
            <person name="Tang H."/>
            <person name="Schatz M.C."/>
            <person name="Bowers J.E."/>
            <person name="Lyons E."/>
            <person name="Wang M.L."/>
            <person name="Chen J."/>
            <person name="Biggers E."/>
            <person name="Zhang J."/>
            <person name="Huang L."/>
            <person name="Zhang L."/>
            <person name="Miao W."/>
            <person name="Zhang J."/>
            <person name="Ye Z."/>
            <person name="Miao C."/>
            <person name="Lin Z."/>
            <person name="Wang H."/>
            <person name="Zhou H."/>
            <person name="Yim W.C."/>
            <person name="Priest H.D."/>
            <person name="Zheng C."/>
            <person name="Woodhouse M."/>
            <person name="Edger P.P."/>
            <person name="Guyot R."/>
            <person name="Guo H.B."/>
            <person name="Guo H."/>
            <person name="Zheng G."/>
            <person name="Singh R."/>
            <person name="Sharma A."/>
            <person name="Min X."/>
            <person name="Zheng Y."/>
            <person name="Lee H."/>
            <person name="Gurtowski J."/>
            <person name="Sedlazeck F.J."/>
            <person name="Harkess A."/>
            <person name="McKain M.R."/>
            <person name="Liao Z."/>
            <person name="Fang J."/>
            <person name="Liu J."/>
            <person name="Zhang X."/>
            <person name="Zhang Q."/>
            <person name="Hu W."/>
            <person name="Qin Y."/>
            <person name="Wang K."/>
            <person name="Chen L.Y."/>
            <person name="Shirley N."/>
            <person name="Lin Y.R."/>
            <person name="Liu L.Y."/>
            <person name="Hernandez A.G."/>
            <person name="Wright C.L."/>
            <person name="Bulone V."/>
            <person name="Tuskan G.A."/>
            <person name="Heath K."/>
            <person name="Zee F."/>
            <person name="Moore P.H."/>
            <person name="Sunkar R."/>
            <person name="Leebens-Mack J.H."/>
            <person name="Mockler T."/>
            <person name="Bennetzen J.L."/>
            <person name="Freeling M."/>
            <person name="Sankoff D."/>
            <person name="Paterson A.H."/>
            <person name="Zhu X."/>
            <person name="Yang X."/>
            <person name="Smith J.A."/>
            <person name="Cushman J.C."/>
            <person name="Paull R.E."/>
            <person name="Yu Q."/>
        </authorList>
    </citation>
    <scope>NUCLEOTIDE SEQUENCE [LARGE SCALE GENOMIC DNA]</scope>
    <source>
        <strain evidence="2">cv. F153</strain>
    </source>
</reference>
<name>A0A6P5FNT6_ANACO</name>
<evidence type="ECO:0000313" key="2">
    <source>
        <dbReference type="Proteomes" id="UP000515123"/>
    </source>
</evidence>
<feature type="compositionally biased region" description="Low complexity" evidence="1">
    <location>
        <begin position="77"/>
        <end position="94"/>
    </location>
</feature>
<dbReference type="AlphaFoldDB" id="A0A6P5FNT6"/>
<keyword evidence="2" id="KW-1185">Reference proteome</keyword>
<evidence type="ECO:0000256" key="1">
    <source>
        <dbReference type="SAM" id="MobiDB-lite"/>
    </source>
</evidence>
<dbReference type="Proteomes" id="UP000515123">
    <property type="component" value="Linkage group 9"/>
</dbReference>
<proteinExistence type="predicted"/>
<dbReference type="RefSeq" id="XP_020095123.1">
    <property type="nucleotide sequence ID" value="XM_020239534.1"/>
</dbReference>
<evidence type="ECO:0000313" key="3">
    <source>
        <dbReference type="RefSeq" id="XP_020095123.1"/>
    </source>
</evidence>
<protein>
    <submittedName>
        <fullName evidence="3">Formin-like protein 5</fullName>
    </submittedName>
</protein>
<dbReference type="GeneID" id="109714826"/>
<feature type="region of interest" description="Disordered" evidence="1">
    <location>
        <begin position="194"/>
        <end position="239"/>
    </location>
</feature>
<feature type="compositionally biased region" description="Basic and acidic residues" evidence="1">
    <location>
        <begin position="1"/>
        <end position="12"/>
    </location>
</feature>
<gene>
    <name evidence="3" type="primary">LOC109714826</name>
</gene>
<organism evidence="2 3">
    <name type="scientific">Ananas comosus</name>
    <name type="common">Pineapple</name>
    <name type="synonym">Ananas ananas</name>
    <dbReference type="NCBI Taxonomy" id="4615"/>
    <lineage>
        <taxon>Eukaryota</taxon>
        <taxon>Viridiplantae</taxon>
        <taxon>Streptophyta</taxon>
        <taxon>Embryophyta</taxon>
        <taxon>Tracheophyta</taxon>
        <taxon>Spermatophyta</taxon>
        <taxon>Magnoliopsida</taxon>
        <taxon>Liliopsida</taxon>
        <taxon>Poales</taxon>
        <taxon>Bromeliaceae</taxon>
        <taxon>Bromelioideae</taxon>
        <taxon>Ananas</taxon>
    </lineage>
</organism>
<accession>A0A6P5FNT6</accession>
<feature type="region of interest" description="Disordered" evidence="1">
    <location>
        <begin position="1"/>
        <end position="97"/>
    </location>
</feature>
<sequence>MAEMGREGVRGMEEEEEGKGVWLDFERGEAGRATTRTRARLGQWPRHFPSSTPPPPTDFFSVPYLIPRSRPPRPRSARGSPTSQSSTVESSSAVAPPPIALPLPPSFDLDVLHRAGAGAGAAGPRFALRAFPIGVSAAAAAAFPIAALSAPYPFFMDPIARSEYAATAGDRRRRFALRPPPPPPQPMLAAALLHGGAAAQSDSDSSSVVDLVPAHRSSPPLKFRPFDLDLNLPPPPEIA</sequence>
<feature type="compositionally biased region" description="Low complexity" evidence="1">
    <location>
        <begin position="194"/>
        <end position="212"/>
    </location>
</feature>
<reference evidence="3" key="2">
    <citation type="submission" date="2025-08" db="UniProtKB">
        <authorList>
            <consortium name="RefSeq"/>
        </authorList>
    </citation>
    <scope>IDENTIFICATION</scope>
    <source>
        <tissue evidence="3">Leaf</tissue>
    </source>
</reference>